<evidence type="ECO:0000256" key="1">
    <source>
        <dbReference type="SAM" id="MobiDB-lite"/>
    </source>
</evidence>
<dbReference type="WBParaSite" id="ACOC_0000592301-mRNA-1">
    <property type="protein sequence ID" value="ACOC_0000592301-mRNA-1"/>
    <property type="gene ID" value="ACOC_0000592301"/>
</dbReference>
<evidence type="ECO:0000313" key="4">
    <source>
        <dbReference type="WBParaSite" id="ACOC_0000592301-mRNA-1"/>
    </source>
</evidence>
<dbReference type="Proteomes" id="UP000267027">
    <property type="component" value="Unassembled WGS sequence"/>
</dbReference>
<feature type="region of interest" description="Disordered" evidence="1">
    <location>
        <begin position="159"/>
        <end position="189"/>
    </location>
</feature>
<organism evidence="4">
    <name type="scientific">Angiostrongylus costaricensis</name>
    <name type="common">Nematode worm</name>
    <dbReference type="NCBI Taxonomy" id="334426"/>
    <lineage>
        <taxon>Eukaryota</taxon>
        <taxon>Metazoa</taxon>
        <taxon>Ecdysozoa</taxon>
        <taxon>Nematoda</taxon>
        <taxon>Chromadorea</taxon>
        <taxon>Rhabditida</taxon>
        <taxon>Rhabditina</taxon>
        <taxon>Rhabditomorpha</taxon>
        <taxon>Strongyloidea</taxon>
        <taxon>Metastrongylidae</taxon>
        <taxon>Angiostrongylus</taxon>
    </lineage>
</organism>
<reference evidence="2 3" key="2">
    <citation type="submission" date="2018-11" db="EMBL/GenBank/DDBJ databases">
        <authorList>
            <consortium name="Pathogen Informatics"/>
        </authorList>
    </citation>
    <scope>NUCLEOTIDE SEQUENCE [LARGE SCALE GENOMIC DNA]</scope>
    <source>
        <strain evidence="2 3">Costa Rica</strain>
    </source>
</reference>
<keyword evidence="3" id="KW-1185">Reference proteome</keyword>
<reference evidence="4" key="1">
    <citation type="submission" date="2016-04" db="UniProtKB">
        <authorList>
            <consortium name="WormBaseParasite"/>
        </authorList>
    </citation>
    <scope>IDENTIFICATION</scope>
</reference>
<name>A0A158PH21_ANGCS</name>
<evidence type="ECO:0000313" key="2">
    <source>
        <dbReference type="EMBL" id="VDM57509.1"/>
    </source>
</evidence>
<gene>
    <name evidence="2" type="ORF">ACOC_LOCUS5924</name>
</gene>
<proteinExistence type="predicted"/>
<accession>A0A158PH21</accession>
<dbReference type="AlphaFoldDB" id="A0A158PH21"/>
<protein>
    <submittedName>
        <fullName evidence="2 4">Uncharacterized protein</fullName>
    </submittedName>
</protein>
<feature type="compositionally biased region" description="Basic and acidic residues" evidence="1">
    <location>
        <begin position="167"/>
        <end position="187"/>
    </location>
</feature>
<dbReference type="EMBL" id="UYYA01003905">
    <property type="protein sequence ID" value="VDM57509.1"/>
    <property type="molecule type" value="Genomic_DNA"/>
</dbReference>
<sequence length="225" mass="23667">MTGPLMTQYQYEFFLVSKMRYLTNGSKFLRTPANAPHVLELLAVTLEVEVVEEKEVEVVGAGEGEVVEVEEVEVVGAGEDKVVGAGEVEVVGAGEDEVVGAGEVEVVGAGEDEVVGAGEVEVVGAGEVEVVGAEEVEVFVVEVEVVGVEECEVVGVGEGDVAEEEERVERESCGEGRSEDSGEREGDFSVSEAAVSFDRGFTSGSNGKLMGKRFTSVRCFHGEPA</sequence>
<evidence type="ECO:0000313" key="3">
    <source>
        <dbReference type="Proteomes" id="UP000267027"/>
    </source>
</evidence>